<gene>
    <name evidence="2" type="ORF">B0T22DRAFT_489286</name>
</gene>
<dbReference type="AlphaFoldDB" id="A0AAE0X7E2"/>
<protein>
    <recommendedName>
        <fullName evidence="4">Heterokaryon incompatibility domain-containing protein</fullName>
    </recommendedName>
</protein>
<organism evidence="2 3">
    <name type="scientific">Podospora appendiculata</name>
    <dbReference type="NCBI Taxonomy" id="314037"/>
    <lineage>
        <taxon>Eukaryota</taxon>
        <taxon>Fungi</taxon>
        <taxon>Dikarya</taxon>
        <taxon>Ascomycota</taxon>
        <taxon>Pezizomycotina</taxon>
        <taxon>Sordariomycetes</taxon>
        <taxon>Sordariomycetidae</taxon>
        <taxon>Sordariales</taxon>
        <taxon>Podosporaceae</taxon>
        <taxon>Podospora</taxon>
    </lineage>
</organism>
<feature type="region of interest" description="Disordered" evidence="1">
    <location>
        <begin position="40"/>
        <end position="77"/>
    </location>
</feature>
<dbReference type="EMBL" id="JAULSO010000002">
    <property type="protein sequence ID" value="KAK3687385.1"/>
    <property type="molecule type" value="Genomic_DNA"/>
</dbReference>
<proteinExistence type="predicted"/>
<reference evidence="2" key="2">
    <citation type="submission" date="2023-06" db="EMBL/GenBank/DDBJ databases">
        <authorList>
            <consortium name="Lawrence Berkeley National Laboratory"/>
            <person name="Haridas S."/>
            <person name="Hensen N."/>
            <person name="Bonometti L."/>
            <person name="Westerberg I."/>
            <person name="Brannstrom I.O."/>
            <person name="Guillou S."/>
            <person name="Cros-Aarteil S."/>
            <person name="Calhoun S."/>
            <person name="Kuo A."/>
            <person name="Mondo S."/>
            <person name="Pangilinan J."/>
            <person name="Riley R."/>
            <person name="Labutti K."/>
            <person name="Andreopoulos B."/>
            <person name="Lipzen A."/>
            <person name="Chen C."/>
            <person name="Yanf M."/>
            <person name="Daum C."/>
            <person name="Ng V."/>
            <person name="Clum A."/>
            <person name="Steindorff A."/>
            <person name="Ohm R."/>
            <person name="Martin F."/>
            <person name="Silar P."/>
            <person name="Natvig D."/>
            <person name="Lalanne C."/>
            <person name="Gautier V."/>
            <person name="Ament-Velasquez S.L."/>
            <person name="Kruys A."/>
            <person name="Hutchinson M.I."/>
            <person name="Powell A.J."/>
            <person name="Barry K."/>
            <person name="Miller A.N."/>
            <person name="Grigoriev I.V."/>
            <person name="Debuchy R."/>
            <person name="Gladieux P."/>
            <person name="Thoren M.H."/>
            <person name="Johannesson H."/>
        </authorList>
    </citation>
    <scope>NUCLEOTIDE SEQUENCE</scope>
    <source>
        <strain evidence="2">CBS 314.62</strain>
    </source>
</reference>
<reference evidence="2" key="1">
    <citation type="journal article" date="2023" name="Mol. Phylogenet. Evol.">
        <title>Genome-scale phylogeny and comparative genomics of the fungal order Sordariales.</title>
        <authorList>
            <person name="Hensen N."/>
            <person name="Bonometti L."/>
            <person name="Westerberg I."/>
            <person name="Brannstrom I.O."/>
            <person name="Guillou S."/>
            <person name="Cros-Aarteil S."/>
            <person name="Calhoun S."/>
            <person name="Haridas S."/>
            <person name="Kuo A."/>
            <person name="Mondo S."/>
            <person name="Pangilinan J."/>
            <person name="Riley R."/>
            <person name="LaButti K."/>
            <person name="Andreopoulos B."/>
            <person name="Lipzen A."/>
            <person name="Chen C."/>
            <person name="Yan M."/>
            <person name="Daum C."/>
            <person name="Ng V."/>
            <person name="Clum A."/>
            <person name="Steindorff A."/>
            <person name="Ohm R.A."/>
            <person name="Martin F."/>
            <person name="Silar P."/>
            <person name="Natvig D.O."/>
            <person name="Lalanne C."/>
            <person name="Gautier V."/>
            <person name="Ament-Velasquez S.L."/>
            <person name="Kruys A."/>
            <person name="Hutchinson M.I."/>
            <person name="Powell A.J."/>
            <person name="Barry K."/>
            <person name="Miller A.N."/>
            <person name="Grigoriev I.V."/>
            <person name="Debuchy R."/>
            <person name="Gladieux P."/>
            <person name="Hiltunen Thoren M."/>
            <person name="Johannesson H."/>
        </authorList>
    </citation>
    <scope>NUCLEOTIDE SEQUENCE</scope>
    <source>
        <strain evidence="2">CBS 314.62</strain>
    </source>
</reference>
<comment type="caution">
    <text evidence="2">The sequence shown here is derived from an EMBL/GenBank/DDBJ whole genome shotgun (WGS) entry which is preliminary data.</text>
</comment>
<evidence type="ECO:0000256" key="1">
    <source>
        <dbReference type="SAM" id="MobiDB-lite"/>
    </source>
</evidence>
<evidence type="ECO:0000313" key="2">
    <source>
        <dbReference type="EMBL" id="KAK3687385.1"/>
    </source>
</evidence>
<name>A0AAE0X7E2_9PEZI</name>
<feature type="compositionally biased region" description="Low complexity" evidence="1">
    <location>
        <begin position="43"/>
        <end position="61"/>
    </location>
</feature>
<accession>A0AAE0X7E2</accession>
<sequence length="743" mass="82650">MANIMGGHHGDRAAAAPAVEEADIQAVLQELIRDHMDEYGGEQQQQPLLPTPTPVTHTTWTNDHHDDGSTTSTTSADEPCLTFHVRDKQVPVAFRDVLSTFWDSDPRLDTECHTCEQPIVDEPPIQTISLPVVGPASEVLVANTTPRLHVRVTNRHYSCLKAANIPWVPVSHVWEDSIRTANQSKPETYHNHEEAAATLLRTLEALLDAAVDTYEPSTEFWHDYFSVPQWDRHAQQALLLRIPSIYYDAQEILIHMSDLLGGYIMTLMPDGPSEFSAAAALRFMPALQALCSSQWMERMWVLLEYSLCRRACVMDRSDYVWRRAPDRGGSGGGGAMMPDTFTSLVRNRHSILIGLFRHAKTFARRLKDGFLAGLTDKQQEPRNLCLGEALELVARTKCQLFRDKFLAINMLLHRTAPPAGSESAAIVPESATEACAWVWKTALTRRDFSLLLLQPREPQRGSDPPIRIPSWLIGHGDLAAAEWDLGSQRAPPQYPVRFTDSSTIETELDFMGTIEEIHYLDPEDLGEAAGVEAAIGILCSLDSDWDSGTRGLSAAELVDGLNRIFPLDAIHTAMAQMIGGLTYTLVARQNQDRRFTLKVDRCVAEYLAAPSRSVQRQYVAQRVTQLLKYDTHFAGGISAEITRLTTSRHIARSRNKRGAANGEPICAARCAEPACRALTVFRLDLRESAKVGDRLYRFPGLSYAGTVENGVGLVLDHAGRITGRMRFGPPRCGCQTRQTVQIR</sequence>
<evidence type="ECO:0008006" key="4">
    <source>
        <dbReference type="Google" id="ProtNLM"/>
    </source>
</evidence>
<dbReference type="Proteomes" id="UP001270362">
    <property type="component" value="Unassembled WGS sequence"/>
</dbReference>
<evidence type="ECO:0000313" key="3">
    <source>
        <dbReference type="Proteomes" id="UP001270362"/>
    </source>
</evidence>
<keyword evidence="3" id="KW-1185">Reference proteome</keyword>